<proteinExistence type="predicted"/>
<dbReference type="InterPro" id="IPR027994">
    <property type="entry name" value="WxL_dom"/>
</dbReference>
<dbReference type="EMBL" id="JXLC01000008">
    <property type="protein sequence ID" value="OJG92162.1"/>
    <property type="molecule type" value="Genomic_DNA"/>
</dbReference>
<keyword evidence="5" id="KW-1185">Reference proteome</keyword>
<protein>
    <recommendedName>
        <fullName evidence="2">WxL domain-containing protein</fullName>
    </recommendedName>
</protein>
<evidence type="ECO:0000313" key="6">
    <source>
        <dbReference type="Proteomes" id="UP000183039"/>
    </source>
</evidence>
<dbReference type="Proteomes" id="UP000065511">
    <property type="component" value="Chromosome"/>
</dbReference>
<evidence type="ECO:0000313" key="3">
    <source>
        <dbReference type="EMBL" id="ALS01900.1"/>
    </source>
</evidence>
<evidence type="ECO:0000259" key="2">
    <source>
        <dbReference type="Pfam" id="PF13731"/>
    </source>
</evidence>
<organism evidence="4 6">
    <name type="scientific">Enterococcus silesiacus</name>
    <dbReference type="NCBI Taxonomy" id="332949"/>
    <lineage>
        <taxon>Bacteria</taxon>
        <taxon>Bacillati</taxon>
        <taxon>Bacillota</taxon>
        <taxon>Bacilli</taxon>
        <taxon>Lactobacillales</taxon>
        <taxon>Enterococcaceae</taxon>
        <taxon>Enterococcus</taxon>
    </lineage>
</organism>
<feature type="domain" description="WxL" evidence="2">
    <location>
        <begin position="30"/>
        <end position="258"/>
    </location>
</feature>
<dbReference type="AlphaFoldDB" id="A0A0S3KCA7"/>
<dbReference type="EMBL" id="CP013614">
    <property type="protein sequence ID" value="ALS01900.1"/>
    <property type="molecule type" value="Genomic_DNA"/>
</dbReference>
<keyword evidence="1" id="KW-0732">Signal</keyword>
<accession>A0A0S3KCA7</accession>
<evidence type="ECO:0000256" key="1">
    <source>
        <dbReference type="SAM" id="SignalP"/>
    </source>
</evidence>
<name>A0A0S3KCA7_9ENTE</name>
<gene>
    <name evidence="3" type="ORF">ATZ33_11065</name>
    <name evidence="4" type="ORF">RV15_GL003547</name>
</gene>
<feature type="signal peptide" evidence="1">
    <location>
        <begin position="1"/>
        <end position="21"/>
    </location>
</feature>
<dbReference type="KEGG" id="ess:ATZ33_11065"/>
<feature type="chain" id="PRO_5044546815" description="WxL domain-containing protein" evidence="1">
    <location>
        <begin position="22"/>
        <end position="260"/>
    </location>
</feature>
<reference evidence="3 5" key="2">
    <citation type="submission" date="2015-12" db="EMBL/GenBank/DDBJ databases">
        <authorList>
            <person name="Lauer A."/>
            <person name="Humrighouse B."/>
            <person name="Loparev V."/>
            <person name="Shewmaker P.L."/>
            <person name="Whitney A.M."/>
            <person name="McLaughlin R.W."/>
        </authorList>
    </citation>
    <scope>NUCLEOTIDE SEQUENCE [LARGE SCALE GENOMIC DNA]</scope>
    <source>
        <strain evidence="3 5">LMG 23085</strain>
    </source>
</reference>
<evidence type="ECO:0000313" key="4">
    <source>
        <dbReference type="EMBL" id="OJG92162.1"/>
    </source>
</evidence>
<sequence length="260" mass="27504">MKLTHKLCGAALLAATGVALALPNTTKANDLEGSGHIEFTYNSDEDPVITDPGNSTGTTITTGITTTNPGPMGIIGISPLEFDSHDILTSQTQRDYNALLITANPDSTEADKATNTEKFDMQNAVWFQDLRATDSRPYQVSAKITENFKEKTSGTYLKGANITYKNINVTSTADPSLKPAEKAGTLKLTAGEAATAGDSVIFVDNKEAADGVGYGKFELNFGLHSDDTAKDAVVLNIPATTAIGEGDYSAKITWTMADVL</sequence>
<reference evidence="4 6" key="1">
    <citation type="submission" date="2014-12" db="EMBL/GenBank/DDBJ databases">
        <title>Draft genome sequences of 29 type strains of Enterococci.</title>
        <authorList>
            <person name="Zhong Z."/>
            <person name="Sun Z."/>
            <person name="Liu W."/>
            <person name="Zhang W."/>
            <person name="Zhang H."/>
        </authorList>
    </citation>
    <scope>NUCLEOTIDE SEQUENCE [LARGE SCALE GENOMIC DNA]</scope>
    <source>
        <strain evidence="4 6">DSM 22801</strain>
    </source>
</reference>
<dbReference type="Pfam" id="PF13731">
    <property type="entry name" value="WxL"/>
    <property type="match status" value="1"/>
</dbReference>
<evidence type="ECO:0000313" key="5">
    <source>
        <dbReference type="Proteomes" id="UP000065511"/>
    </source>
</evidence>
<dbReference type="Proteomes" id="UP000183039">
    <property type="component" value="Unassembled WGS sequence"/>
</dbReference>
<dbReference type="RefSeq" id="WP_071877467.1">
    <property type="nucleotide sequence ID" value="NZ_JXLC01000008.1"/>
</dbReference>
<dbReference type="OrthoDB" id="2183600at2"/>